<evidence type="ECO:0000256" key="1">
    <source>
        <dbReference type="SAM" id="MobiDB-lite"/>
    </source>
</evidence>
<reference evidence="3" key="1">
    <citation type="submission" date="2021-02" db="EMBL/GenBank/DDBJ databases">
        <authorList>
            <person name="Dougan E. K."/>
            <person name="Rhodes N."/>
            <person name="Thang M."/>
            <person name="Chan C."/>
        </authorList>
    </citation>
    <scope>NUCLEOTIDE SEQUENCE</scope>
</reference>
<dbReference type="Proteomes" id="UP000649617">
    <property type="component" value="Unassembled WGS sequence"/>
</dbReference>
<feature type="transmembrane region" description="Helical" evidence="2">
    <location>
        <begin position="178"/>
        <end position="197"/>
    </location>
</feature>
<feature type="transmembrane region" description="Helical" evidence="2">
    <location>
        <begin position="23"/>
        <end position="40"/>
    </location>
</feature>
<feature type="compositionally biased region" description="Basic and acidic residues" evidence="1">
    <location>
        <begin position="428"/>
        <end position="473"/>
    </location>
</feature>
<evidence type="ECO:0000313" key="3">
    <source>
        <dbReference type="EMBL" id="CAE7446691.1"/>
    </source>
</evidence>
<feature type="compositionally biased region" description="Basic and acidic residues" evidence="1">
    <location>
        <begin position="382"/>
        <end position="394"/>
    </location>
</feature>
<protein>
    <submittedName>
        <fullName evidence="3">Uncharacterized protein</fullName>
    </submittedName>
</protein>
<gene>
    <name evidence="3" type="ORF">SPIL2461_LOCUS10883</name>
</gene>
<keyword evidence="2" id="KW-0812">Transmembrane</keyword>
<accession>A0A812RQH4</accession>
<feature type="non-terminal residue" evidence="3">
    <location>
        <position position="581"/>
    </location>
</feature>
<organism evidence="3 4">
    <name type="scientific">Symbiodinium pilosum</name>
    <name type="common">Dinoflagellate</name>
    <dbReference type="NCBI Taxonomy" id="2952"/>
    <lineage>
        <taxon>Eukaryota</taxon>
        <taxon>Sar</taxon>
        <taxon>Alveolata</taxon>
        <taxon>Dinophyceae</taxon>
        <taxon>Suessiales</taxon>
        <taxon>Symbiodiniaceae</taxon>
        <taxon>Symbiodinium</taxon>
    </lineage>
</organism>
<name>A0A812RQH4_SYMPI</name>
<feature type="region of interest" description="Disordered" evidence="1">
    <location>
        <begin position="368"/>
        <end position="473"/>
    </location>
</feature>
<feature type="compositionally biased region" description="Basic residues" evidence="1">
    <location>
        <begin position="410"/>
        <end position="420"/>
    </location>
</feature>
<sequence length="581" mass="64628">VPGSSIVPDDKNKKHAWRMSQDAYRFLLAYFVLLAANWRVTSLDALDANKLCREHVASLLPRHLLTFLGMRTLMHPEGHKLRDVAKEIALADDIQRPEDAFVCCRCGCKKAAVEATAHDAGQFFECVSVMDALRAAKEVLDMTVARTGCFYVCVFRRKKKAGFLSTHNFPFLARKMRCFNFQGIFLVFAAAISVTFVSVGSRVIQLSTLSIGGIMSMIASAVALCLNEHKWLQDSSVQSTHNFEGSIPWEQQVAALRYVDDLLQISAMYCASCLAIVPSLVYDVPFKLASRGTTVTWIDLQIDVEHEIIGMVQKHANIKPPWAAPRGPEFTYIPDAASAAMLPRLMRIGLPWGWLLNMALATNRFGRNGERFGAAKPGTSGRRGEDRSRYREPVQRVVLDIRTNETSDRSRKRSRRRKNRSSSSESSSSRDRAKKDKQEIARLKDLVAKMEAAEQKREADSKQADTEAARRREMEDFKASVMALLPKQPVPSVQGAAPGTAMTTSPFTADGAQRASYFIHEVADLSGSASWDDVECKLKTASNTKLKEMLQRKGIDDVPSSKPAVVKAVMRILKAEYASSQ</sequence>
<keyword evidence="2" id="KW-1133">Transmembrane helix</keyword>
<comment type="caution">
    <text evidence="3">The sequence shown here is derived from an EMBL/GenBank/DDBJ whole genome shotgun (WGS) entry which is preliminary data.</text>
</comment>
<dbReference type="AlphaFoldDB" id="A0A812RQH4"/>
<keyword evidence="2" id="KW-0472">Membrane</keyword>
<evidence type="ECO:0000256" key="2">
    <source>
        <dbReference type="SAM" id="Phobius"/>
    </source>
</evidence>
<proteinExistence type="predicted"/>
<dbReference type="EMBL" id="CAJNIZ010020928">
    <property type="protein sequence ID" value="CAE7446691.1"/>
    <property type="molecule type" value="Genomic_DNA"/>
</dbReference>
<keyword evidence="4" id="KW-1185">Reference proteome</keyword>
<evidence type="ECO:0000313" key="4">
    <source>
        <dbReference type="Proteomes" id="UP000649617"/>
    </source>
</evidence>